<dbReference type="SUPFAM" id="SSF48056">
    <property type="entry name" value="Di-copper centre-containing domain"/>
    <property type="match status" value="1"/>
</dbReference>
<organism evidence="5 6">
    <name type="scientific">Basidiobolus ranarum</name>
    <dbReference type="NCBI Taxonomy" id="34480"/>
    <lineage>
        <taxon>Eukaryota</taxon>
        <taxon>Fungi</taxon>
        <taxon>Fungi incertae sedis</taxon>
        <taxon>Zoopagomycota</taxon>
        <taxon>Entomophthoromycotina</taxon>
        <taxon>Basidiobolomycetes</taxon>
        <taxon>Basidiobolales</taxon>
        <taxon>Basidiobolaceae</taxon>
        <taxon>Basidiobolus</taxon>
    </lineage>
</organism>
<keyword evidence="1" id="KW-0479">Metal-binding</keyword>
<dbReference type="InterPro" id="IPR050316">
    <property type="entry name" value="Tyrosinase/Hemocyanin"/>
</dbReference>
<dbReference type="EMBL" id="JASJQH010006934">
    <property type="protein sequence ID" value="KAK9723007.1"/>
    <property type="molecule type" value="Genomic_DNA"/>
</dbReference>
<feature type="chain" id="PRO_5046150102" description="Tyrosinase copper-binding domain-containing protein" evidence="3">
    <location>
        <begin position="24"/>
        <end position="294"/>
    </location>
</feature>
<feature type="signal peptide" evidence="3">
    <location>
        <begin position="1"/>
        <end position="23"/>
    </location>
</feature>
<name>A0ABR2W902_9FUNG</name>
<keyword evidence="3" id="KW-0732">Signal</keyword>
<dbReference type="PANTHER" id="PTHR11474:SF126">
    <property type="entry name" value="TYROSINASE-LIKE PROTEIN TYR-1-RELATED"/>
    <property type="match status" value="1"/>
</dbReference>
<dbReference type="InterPro" id="IPR002227">
    <property type="entry name" value="Tyrosinase_Cu-bd"/>
</dbReference>
<evidence type="ECO:0000313" key="5">
    <source>
        <dbReference type="EMBL" id="KAK9723007.1"/>
    </source>
</evidence>
<protein>
    <recommendedName>
        <fullName evidence="4">Tyrosinase copper-binding domain-containing protein</fullName>
    </recommendedName>
</protein>
<dbReference type="Pfam" id="PF00264">
    <property type="entry name" value="Tyrosinase"/>
    <property type="match status" value="1"/>
</dbReference>
<reference evidence="5 6" key="1">
    <citation type="submission" date="2023-04" db="EMBL/GenBank/DDBJ databases">
        <title>Genome of Basidiobolus ranarum AG-B5.</title>
        <authorList>
            <person name="Stajich J.E."/>
            <person name="Carter-House D."/>
            <person name="Gryganskyi A."/>
        </authorList>
    </citation>
    <scope>NUCLEOTIDE SEQUENCE [LARGE SCALE GENOMIC DNA]</scope>
    <source>
        <strain evidence="5 6">AG-B5</strain>
    </source>
</reference>
<dbReference type="InterPro" id="IPR008922">
    <property type="entry name" value="Di-copper_centre_dom_sf"/>
</dbReference>
<proteinExistence type="predicted"/>
<keyword evidence="6" id="KW-1185">Reference proteome</keyword>
<dbReference type="Gene3D" id="1.10.1280.10">
    <property type="entry name" value="Di-copper center containing domain from catechol oxidase"/>
    <property type="match status" value="2"/>
</dbReference>
<evidence type="ECO:0000313" key="6">
    <source>
        <dbReference type="Proteomes" id="UP001479436"/>
    </source>
</evidence>
<evidence type="ECO:0000256" key="3">
    <source>
        <dbReference type="SAM" id="SignalP"/>
    </source>
</evidence>
<comment type="caution">
    <text evidence="5">The sequence shown here is derived from an EMBL/GenBank/DDBJ whole genome shotgun (WGS) entry which is preliminary data.</text>
</comment>
<evidence type="ECO:0000259" key="4">
    <source>
        <dbReference type="Pfam" id="PF00264"/>
    </source>
</evidence>
<evidence type="ECO:0000256" key="2">
    <source>
        <dbReference type="ARBA" id="ARBA00023008"/>
    </source>
</evidence>
<accession>A0ABR2W902</accession>
<sequence>MKMLIPLVNWILLPLSVLQVVQSNFTCPSINIRKEIRQLAPKDLDEVFRVIEILRNNGEYDNMMDLFYKNVQERALSPSLFPWQRIFLKKLELGMQRISPNITLPYWDWSLEVKIPDRSTMLRLFQKKSNPVCIGTSSERSPLVSRKSPCLDLKVQDPIRFFSPEFLVFFLGKYPTFEEFHKRLELLNAKIHMELQNMAGNRIQLRDPINLFQAAFMDKLYATWQELHPKAVYNETNSKVETKVTPQASQSALVSLDSKATNTADLCFEYSKVNHSLSKSRIKLMKDSFGSPKY</sequence>
<dbReference type="Proteomes" id="UP001479436">
    <property type="component" value="Unassembled WGS sequence"/>
</dbReference>
<evidence type="ECO:0000256" key="1">
    <source>
        <dbReference type="ARBA" id="ARBA00022723"/>
    </source>
</evidence>
<keyword evidence="2" id="KW-0186">Copper</keyword>
<gene>
    <name evidence="5" type="ORF">K7432_002257</name>
</gene>
<feature type="domain" description="Tyrosinase copper-binding" evidence="4">
    <location>
        <begin position="77"/>
        <end position="114"/>
    </location>
</feature>
<dbReference type="PANTHER" id="PTHR11474">
    <property type="entry name" value="TYROSINASE FAMILY MEMBER"/>
    <property type="match status" value="1"/>
</dbReference>